<dbReference type="InterPro" id="IPR047150">
    <property type="entry name" value="SGT"/>
</dbReference>
<keyword evidence="1" id="KW-0677">Repeat</keyword>
<dbReference type="PANTHER" id="PTHR45831:SF2">
    <property type="entry name" value="LD24721P"/>
    <property type="match status" value="1"/>
</dbReference>
<dbReference type="PANTHER" id="PTHR45831">
    <property type="entry name" value="LD24721P"/>
    <property type="match status" value="1"/>
</dbReference>
<keyword evidence="2 3" id="KW-0802">TPR repeat</keyword>
<evidence type="ECO:0000313" key="5">
    <source>
        <dbReference type="Proteomes" id="UP000197138"/>
    </source>
</evidence>
<proteinExistence type="predicted"/>
<dbReference type="Proteomes" id="UP000197138">
    <property type="component" value="Unassembled WGS sequence"/>
</dbReference>
<dbReference type="Gene3D" id="1.25.40.10">
    <property type="entry name" value="Tetratricopeptide repeat domain"/>
    <property type="match status" value="1"/>
</dbReference>
<accession>A0A218XTI2</accession>
<dbReference type="GO" id="GO:0072380">
    <property type="term" value="C:TRC complex"/>
    <property type="evidence" value="ECO:0007669"/>
    <property type="project" value="TreeGrafter"/>
</dbReference>
<sequence>MAKMKSDSPIARRIVRAFLEFLANVRLAPETDLEGLEVAKECLVNMFKVDTASPTDEFCGQELLVDFVESHQASGEANILQGMAYQGNCPTRKPFATGSFKDQFYRKFCDSLHDKDILAIDYQMLDGVLQQRKGHQLIHKAVDELEGSGCCEFNNYNVAENLKSQGDKAMGSNHTSNAIQLYTCALALHGDSATYYADRAAAFTEIGEYNEAFEDCLAAIHFDPKYWNAYNRLGAVYYALGKYSEAIEKGFKKALELNPDNASIKENIQMAVQKLGRGLCEREHNQQRDDVATNRSRD</sequence>
<evidence type="ECO:0000256" key="3">
    <source>
        <dbReference type="PROSITE-ProRule" id="PRU00339"/>
    </source>
</evidence>
<dbReference type="InterPro" id="IPR019734">
    <property type="entry name" value="TPR_rpt"/>
</dbReference>
<evidence type="ECO:0000313" key="4">
    <source>
        <dbReference type="EMBL" id="OWM88455.1"/>
    </source>
</evidence>
<comment type="caution">
    <text evidence="4">The sequence shown here is derived from an EMBL/GenBank/DDBJ whole genome shotgun (WGS) entry which is preliminary data.</text>
</comment>
<name>A0A218XTI2_PUNGR</name>
<feature type="repeat" description="TPR" evidence="3">
    <location>
        <begin position="193"/>
        <end position="226"/>
    </location>
</feature>
<dbReference type="PROSITE" id="PS50005">
    <property type="entry name" value="TPR"/>
    <property type="match status" value="2"/>
</dbReference>
<gene>
    <name evidence="4" type="ORF">CDL15_Pgr003867</name>
</gene>
<feature type="repeat" description="TPR" evidence="3">
    <location>
        <begin position="227"/>
        <end position="261"/>
    </location>
</feature>
<dbReference type="InterPro" id="IPR011990">
    <property type="entry name" value="TPR-like_helical_dom_sf"/>
</dbReference>
<evidence type="ECO:0000256" key="2">
    <source>
        <dbReference type="ARBA" id="ARBA00022803"/>
    </source>
</evidence>
<dbReference type="GO" id="GO:0006620">
    <property type="term" value="P:post-translational protein targeting to endoplasmic reticulum membrane"/>
    <property type="evidence" value="ECO:0007669"/>
    <property type="project" value="TreeGrafter"/>
</dbReference>
<dbReference type="GO" id="GO:0016020">
    <property type="term" value="C:membrane"/>
    <property type="evidence" value="ECO:0007669"/>
    <property type="project" value="TreeGrafter"/>
</dbReference>
<dbReference type="AlphaFoldDB" id="A0A218XTI2"/>
<dbReference type="SMART" id="SM00028">
    <property type="entry name" value="TPR"/>
    <property type="match status" value="3"/>
</dbReference>
<dbReference type="EMBL" id="MTKT01000797">
    <property type="protein sequence ID" value="OWM88455.1"/>
    <property type="molecule type" value="Genomic_DNA"/>
</dbReference>
<dbReference type="SUPFAM" id="SSF48452">
    <property type="entry name" value="TPR-like"/>
    <property type="match status" value="1"/>
</dbReference>
<dbReference type="Pfam" id="PF00515">
    <property type="entry name" value="TPR_1"/>
    <property type="match status" value="1"/>
</dbReference>
<organism evidence="4 5">
    <name type="scientific">Punica granatum</name>
    <name type="common">Pomegranate</name>
    <dbReference type="NCBI Taxonomy" id="22663"/>
    <lineage>
        <taxon>Eukaryota</taxon>
        <taxon>Viridiplantae</taxon>
        <taxon>Streptophyta</taxon>
        <taxon>Embryophyta</taxon>
        <taxon>Tracheophyta</taxon>
        <taxon>Spermatophyta</taxon>
        <taxon>Magnoliopsida</taxon>
        <taxon>eudicotyledons</taxon>
        <taxon>Gunneridae</taxon>
        <taxon>Pentapetalae</taxon>
        <taxon>rosids</taxon>
        <taxon>malvids</taxon>
        <taxon>Myrtales</taxon>
        <taxon>Lythraceae</taxon>
        <taxon>Punica</taxon>
    </lineage>
</organism>
<protein>
    <submittedName>
        <fullName evidence="4">Uncharacterized protein</fullName>
    </submittedName>
</protein>
<dbReference type="GO" id="GO:0060090">
    <property type="term" value="F:molecular adaptor activity"/>
    <property type="evidence" value="ECO:0007669"/>
    <property type="project" value="TreeGrafter"/>
</dbReference>
<reference evidence="5" key="1">
    <citation type="journal article" date="2017" name="Plant J.">
        <title>The pomegranate (Punica granatum L.) genome and the genomics of punicalagin biosynthesis.</title>
        <authorList>
            <person name="Qin G."/>
            <person name="Xu C."/>
            <person name="Ming R."/>
            <person name="Tang H."/>
            <person name="Guyot R."/>
            <person name="Kramer E.M."/>
            <person name="Hu Y."/>
            <person name="Yi X."/>
            <person name="Qi Y."/>
            <person name="Xu X."/>
            <person name="Gao Z."/>
            <person name="Pan H."/>
            <person name="Jian J."/>
            <person name="Tian Y."/>
            <person name="Yue Z."/>
            <person name="Xu Y."/>
        </authorList>
    </citation>
    <scope>NUCLEOTIDE SEQUENCE [LARGE SCALE GENOMIC DNA]</scope>
    <source>
        <strain evidence="5">cv. Dabenzi</strain>
    </source>
</reference>
<evidence type="ECO:0000256" key="1">
    <source>
        <dbReference type="ARBA" id="ARBA00022737"/>
    </source>
</evidence>